<dbReference type="AlphaFoldDB" id="A0A5C3MHV0"/>
<feature type="transmembrane region" description="Helical" evidence="7">
    <location>
        <begin position="84"/>
        <end position="107"/>
    </location>
</feature>
<organism evidence="9 10">
    <name type="scientific">Crucibulum laeve</name>
    <dbReference type="NCBI Taxonomy" id="68775"/>
    <lineage>
        <taxon>Eukaryota</taxon>
        <taxon>Fungi</taxon>
        <taxon>Dikarya</taxon>
        <taxon>Basidiomycota</taxon>
        <taxon>Agaricomycotina</taxon>
        <taxon>Agaricomycetes</taxon>
        <taxon>Agaricomycetidae</taxon>
        <taxon>Agaricales</taxon>
        <taxon>Agaricineae</taxon>
        <taxon>Nidulariaceae</taxon>
        <taxon>Crucibulum</taxon>
    </lineage>
</organism>
<gene>
    <name evidence="9" type="ORF">BDQ12DRAFT_673952</name>
</gene>
<evidence type="ECO:0000256" key="6">
    <source>
        <dbReference type="SAM" id="MobiDB-lite"/>
    </source>
</evidence>
<dbReference type="EMBL" id="ML213590">
    <property type="protein sequence ID" value="TFK45009.1"/>
    <property type="molecule type" value="Genomic_DNA"/>
</dbReference>
<feature type="transmembrane region" description="Helical" evidence="7">
    <location>
        <begin position="119"/>
        <end position="141"/>
    </location>
</feature>
<evidence type="ECO:0000256" key="5">
    <source>
        <dbReference type="ARBA" id="ARBA00038359"/>
    </source>
</evidence>
<evidence type="ECO:0000256" key="3">
    <source>
        <dbReference type="ARBA" id="ARBA00022989"/>
    </source>
</evidence>
<keyword evidence="4 7" id="KW-0472">Membrane</keyword>
<dbReference type="InterPro" id="IPR052337">
    <property type="entry name" value="SAT4-like"/>
</dbReference>
<dbReference type="STRING" id="68775.A0A5C3MHV0"/>
<evidence type="ECO:0000256" key="7">
    <source>
        <dbReference type="SAM" id="Phobius"/>
    </source>
</evidence>
<name>A0A5C3MHV0_9AGAR</name>
<comment type="subcellular location">
    <subcellularLocation>
        <location evidence="1">Membrane</location>
        <topology evidence="1">Multi-pass membrane protein</topology>
    </subcellularLocation>
</comment>
<feature type="transmembrane region" description="Helical" evidence="7">
    <location>
        <begin position="44"/>
        <end position="64"/>
    </location>
</feature>
<comment type="similarity">
    <text evidence="5">Belongs to the SAT4 family.</text>
</comment>
<feature type="transmembrane region" description="Helical" evidence="7">
    <location>
        <begin position="246"/>
        <end position="266"/>
    </location>
</feature>
<proteinExistence type="inferred from homology"/>
<evidence type="ECO:0000256" key="2">
    <source>
        <dbReference type="ARBA" id="ARBA00022692"/>
    </source>
</evidence>
<protein>
    <recommendedName>
        <fullName evidence="8">Rhodopsin domain-containing protein</fullName>
    </recommendedName>
</protein>
<evidence type="ECO:0000313" key="9">
    <source>
        <dbReference type="EMBL" id="TFK45009.1"/>
    </source>
</evidence>
<accession>A0A5C3MHV0</accession>
<feature type="transmembrane region" description="Helical" evidence="7">
    <location>
        <begin position="161"/>
        <end position="190"/>
    </location>
</feature>
<evidence type="ECO:0000313" key="10">
    <source>
        <dbReference type="Proteomes" id="UP000308652"/>
    </source>
</evidence>
<evidence type="ECO:0000256" key="4">
    <source>
        <dbReference type="ARBA" id="ARBA00023136"/>
    </source>
</evidence>
<dbReference type="PANTHER" id="PTHR33048:SF47">
    <property type="entry name" value="INTEGRAL MEMBRANE PROTEIN-RELATED"/>
    <property type="match status" value="1"/>
</dbReference>
<feature type="region of interest" description="Disordered" evidence="6">
    <location>
        <begin position="277"/>
        <end position="303"/>
    </location>
</feature>
<evidence type="ECO:0000259" key="8">
    <source>
        <dbReference type="Pfam" id="PF20684"/>
    </source>
</evidence>
<evidence type="ECO:0000256" key="1">
    <source>
        <dbReference type="ARBA" id="ARBA00004141"/>
    </source>
</evidence>
<dbReference type="Pfam" id="PF20684">
    <property type="entry name" value="Fung_rhodopsin"/>
    <property type="match status" value="1"/>
</dbReference>
<dbReference type="GO" id="GO:0016020">
    <property type="term" value="C:membrane"/>
    <property type="evidence" value="ECO:0007669"/>
    <property type="project" value="UniProtKB-SubCell"/>
</dbReference>
<keyword evidence="10" id="KW-1185">Reference proteome</keyword>
<dbReference type="InterPro" id="IPR049326">
    <property type="entry name" value="Rhodopsin_dom_fungi"/>
</dbReference>
<sequence length="334" mass="38042">MALPAQSYPVWKAIVTLTHVLAISFTLVRLTHRYRTRRLWWDDYVAVVPLLADVLFCIVFWFSYRHRMATTDFVPSATPLYTYWIFAIFPYITVLWSSRISLMLSIARIFPPGETPRRIALGLTFTFGMTYLGCLLTMVLICKPTPAKWYIIDENKCVRSASGHFLGGIITVAADFASDLLLTLFPLILFWRVQLPLNQRRLVLSAFSASSFTLLAATVYCVVWFGDFDLGPDARLLQVVSANLEAAVSLIACNLLVVTTYFYRVFRRIDNIESYEYDTSSPKSEPVNSRSCTSRSFPHQPREMHTSEISNLTFTEITESGYEWSTRGALDGSH</sequence>
<feature type="compositionally biased region" description="Polar residues" evidence="6">
    <location>
        <begin position="277"/>
        <end position="297"/>
    </location>
</feature>
<keyword evidence="3 7" id="KW-1133">Transmembrane helix</keyword>
<dbReference type="Proteomes" id="UP000308652">
    <property type="component" value="Unassembled WGS sequence"/>
</dbReference>
<feature type="transmembrane region" description="Helical" evidence="7">
    <location>
        <begin position="13"/>
        <end position="32"/>
    </location>
</feature>
<feature type="transmembrane region" description="Helical" evidence="7">
    <location>
        <begin position="202"/>
        <end position="226"/>
    </location>
</feature>
<dbReference type="OrthoDB" id="3229610at2759"/>
<keyword evidence="2 7" id="KW-0812">Transmembrane</keyword>
<dbReference type="PANTHER" id="PTHR33048">
    <property type="entry name" value="PTH11-LIKE INTEGRAL MEMBRANE PROTEIN (AFU_ORTHOLOGUE AFUA_5G11245)"/>
    <property type="match status" value="1"/>
</dbReference>
<reference evidence="9 10" key="1">
    <citation type="journal article" date="2019" name="Nat. Ecol. Evol.">
        <title>Megaphylogeny resolves global patterns of mushroom evolution.</title>
        <authorList>
            <person name="Varga T."/>
            <person name="Krizsan K."/>
            <person name="Foldi C."/>
            <person name="Dima B."/>
            <person name="Sanchez-Garcia M."/>
            <person name="Sanchez-Ramirez S."/>
            <person name="Szollosi G.J."/>
            <person name="Szarkandi J.G."/>
            <person name="Papp V."/>
            <person name="Albert L."/>
            <person name="Andreopoulos W."/>
            <person name="Angelini C."/>
            <person name="Antonin V."/>
            <person name="Barry K.W."/>
            <person name="Bougher N.L."/>
            <person name="Buchanan P."/>
            <person name="Buyck B."/>
            <person name="Bense V."/>
            <person name="Catcheside P."/>
            <person name="Chovatia M."/>
            <person name="Cooper J."/>
            <person name="Damon W."/>
            <person name="Desjardin D."/>
            <person name="Finy P."/>
            <person name="Geml J."/>
            <person name="Haridas S."/>
            <person name="Hughes K."/>
            <person name="Justo A."/>
            <person name="Karasinski D."/>
            <person name="Kautmanova I."/>
            <person name="Kiss B."/>
            <person name="Kocsube S."/>
            <person name="Kotiranta H."/>
            <person name="LaButti K.M."/>
            <person name="Lechner B.E."/>
            <person name="Liimatainen K."/>
            <person name="Lipzen A."/>
            <person name="Lukacs Z."/>
            <person name="Mihaltcheva S."/>
            <person name="Morgado L.N."/>
            <person name="Niskanen T."/>
            <person name="Noordeloos M.E."/>
            <person name="Ohm R.A."/>
            <person name="Ortiz-Santana B."/>
            <person name="Ovrebo C."/>
            <person name="Racz N."/>
            <person name="Riley R."/>
            <person name="Savchenko A."/>
            <person name="Shiryaev A."/>
            <person name="Soop K."/>
            <person name="Spirin V."/>
            <person name="Szebenyi C."/>
            <person name="Tomsovsky M."/>
            <person name="Tulloss R.E."/>
            <person name="Uehling J."/>
            <person name="Grigoriev I.V."/>
            <person name="Vagvolgyi C."/>
            <person name="Papp T."/>
            <person name="Martin F.M."/>
            <person name="Miettinen O."/>
            <person name="Hibbett D.S."/>
            <person name="Nagy L.G."/>
        </authorList>
    </citation>
    <scope>NUCLEOTIDE SEQUENCE [LARGE SCALE GENOMIC DNA]</scope>
    <source>
        <strain evidence="9 10">CBS 166.37</strain>
    </source>
</reference>
<feature type="domain" description="Rhodopsin" evidence="8">
    <location>
        <begin position="29"/>
        <end position="259"/>
    </location>
</feature>